<dbReference type="Pfam" id="PF02517">
    <property type="entry name" value="Rce1-like"/>
    <property type="match status" value="1"/>
</dbReference>
<protein>
    <submittedName>
        <fullName evidence="3">CPBP family intramembrane metalloprotease</fullName>
    </submittedName>
</protein>
<feature type="transmembrane region" description="Helical" evidence="1">
    <location>
        <begin position="138"/>
        <end position="160"/>
    </location>
</feature>
<name>A0A923HDI7_9BURK</name>
<dbReference type="EMBL" id="JACOFV010000006">
    <property type="protein sequence ID" value="MBC3862036.1"/>
    <property type="molecule type" value="Genomic_DNA"/>
</dbReference>
<evidence type="ECO:0000256" key="1">
    <source>
        <dbReference type="SAM" id="Phobius"/>
    </source>
</evidence>
<keyword evidence="3" id="KW-0378">Hydrolase</keyword>
<reference evidence="3" key="1">
    <citation type="submission" date="2020-08" db="EMBL/GenBank/DDBJ databases">
        <title>Novel species isolated from subtropical streams in China.</title>
        <authorList>
            <person name="Lu H."/>
        </authorList>
    </citation>
    <scope>NUCLEOTIDE SEQUENCE</scope>
    <source>
        <strain evidence="3">KACC 12607</strain>
    </source>
</reference>
<evidence type="ECO:0000259" key="2">
    <source>
        <dbReference type="Pfam" id="PF02517"/>
    </source>
</evidence>
<feature type="transmembrane region" description="Helical" evidence="1">
    <location>
        <begin position="60"/>
        <end position="78"/>
    </location>
</feature>
<feature type="transmembrane region" description="Helical" evidence="1">
    <location>
        <begin position="181"/>
        <end position="203"/>
    </location>
</feature>
<dbReference type="GO" id="GO:0004175">
    <property type="term" value="F:endopeptidase activity"/>
    <property type="evidence" value="ECO:0007669"/>
    <property type="project" value="UniProtKB-ARBA"/>
</dbReference>
<feature type="transmembrane region" description="Helical" evidence="1">
    <location>
        <begin position="209"/>
        <end position="227"/>
    </location>
</feature>
<dbReference type="RefSeq" id="WP_186911961.1">
    <property type="nucleotide sequence ID" value="NZ_JACOFV010000006.1"/>
</dbReference>
<keyword evidence="1" id="KW-1133">Transmembrane helix</keyword>
<comment type="caution">
    <text evidence="3">The sequence shown here is derived from an EMBL/GenBank/DDBJ whole genome shotgun (WGS) entry which is preliminary data.</text>
</comment>
<accession>A0A923HDI7</accession>
<dbReference type="AlphaFoldDB" id="A0A923HDI7"/>
<gene>
    <name evidence="3" type="ORF">H8K32_08010</name>
</gene>
<keyword evidence="4" id="KW-1185">Reference proteome</keyword>
<keyword evidence="3" id="KW-0482">Metalloprotease</keyword>
<dbReference type="GO" id="GO:0080120">
    <property type="term" value="P:CAAX-box protein maturation"/>
    <property type="evidence" value="ECO:0007669"/>
    <property type="project" value="UniProtKB-ARBA"/>
</dbReference>
<keyword evidence="3" id="KW-0645">Protease</keyword>
<dbReference type="InterPro" id="IPR003675">
    <property type="entry name" value="Rce1/LyrA-like_dom"/>
</dbReference>
<dbReference type="GO" id="GO:0008237">
    <property type="term" value="F:metallopeptidase activity"/>
    <property type="evidence" value="ECO:0007669"/>
    <property type="project" value="UniProtKB-KW"/>
</dbReference>
<organism evidence="3 4">
    <name type="scientific">Undibacterium jejuense</name>
    <dbReference type="NCBI Taxonomy" id="1344949"/>
    <lineage>
        <taxon>Bacteria</taxon>
        <taxon>Pseudomonadati</taxon>
        <taxon>Pseudomonadota</taxon>
        <taxon>Betaproteobacteria</taxon>
        <taxon>Burkholderiales</taxon>
        <taxon>Oxalobacteraceae</taxon>
        <taxon>Undibacterium</taxon>
    </lineage>
</organism>
<keyword evidence="1" id="KW-0812">Transmembrane</keyword>
<feature type="transmembrane region" description="Helical" evidence="1">
    <location>
        <begin position="234"/>
        <end position="255"/>
    </location>
</feature>
<evidence type="ECO:0000313" key="4">
    <source>
        <dbReference type="Proteomes" id="UP000634011"/>
    </source>
</evidence>
<sequence>MVQQCSEEISGDSVVKELPVRSTKPSFVWRQEWHELLVFLRKPQRGRGVSVPLSHGWRRILFLLAVDLCFILLVATPINAILEHWAGLEDKLDFNVRNMYLAVLVAPIIEELIFRAGLRRVGYSLFVGPVLLSLYCAQSFTIIAIVAGVILLAALVDKILMRRAPIGNGRRFARGRAFIRYYPYVFWFYTICFGLAHLANFYSTNDRDYLLVFAISAQLGVGCLLGYLRLRQGLASSVILHCLHNSLFVTLSIMFN</sequence>
<evidence type="ECO:0000313" key="3">
    <source>
        <dbReference type="EMBL" id="MBC3862036.1"/>
    </source>
</evidence>
<feature type="domain" description="CAAX prenyl protease 2/Lysostaphin resistance protein A-like" evidence="2">
    <location>
        <begin position="98"/>
        <end position="246"/>
    </location>
</feature>
<dbReference type="Proteomes" id="UP000634011">
    <property type="component" value="Unassembled WGS sequence"/>
</dbReference>
<proteinExistence type="predicted"/>
<keyword evidence="1" id="KW-0472">Membrane</keyword>